<name>A0A0D6XAP2_THEFI</name>
<dbReference type="RefSeq" id="WP_038063912.1">
    <property type="nucleotide sequence ID" value="NZ_JPSL02000036.1"/>
</dbReference>
<accession>A0A0D6XAP2</accession>
<dbReference type="InterPro" id="IPR011990">
    <property type="entry name" value="TPR-like_helical_dom_sf"/>
</dbReference>
<comment type="caution">
    <text evidence="1">The sequence shown here is derived from an EMBL/GenBank/DDBJ whole genome shotgun (WGS) entry which is preliminary data.</text>
</comment>
<evidence type="ECO:0000313" key="1">
    <source>
        <dbReference type="EMBL" id="KIX84747.1"/>
    </source>
</evidence>
<reference evidence="1 2" key="1">
    <citation type="journal article" date="2015" name="Genome Announc.">
        <title>Draft Genome Sequence of the Thermophile Thermus filiformis ATCC 43280, Producer of Carotenoid-(Di)glucoside-Branched Fatty Acid (Di)esters and Source of Hyperthermostable Enzymes of Biotechnological Interest.</title>
        <authorList>
            <person name="Mandelli F."/>
            <person name="Oliveira Ramires B."/>
            <person name="Couger M.B."/>
            <person name="Paixao D.A."/>
            <person name="Camilo C.M."/>
            <person name="Polikarpov I."/>
            <person name="Prade R."/>
            <person name="Riano-Pachon D.M."/>
            <person name="Squina F.M."/>
        </authorList>
    </citation>
    <scope>NUCLEOTIDE SEQUENCE [LARGE SCALE GENOMIC DNA]</scope>
    <source>
        <strain evidence="1 2">ATCC 43280</strain>
    </source>
</reference>
<gene>
    <name evidence="1" type="ORF">THFILI_01930</name>
</gene>
<dbReference type="EMBL" id="JPSL02000036">
    <property type="protein sequence ID" value="KIX84747.1"/>
    <property type="molecule type" value="Genomic_DNA"/>
</dbReference>
<dbReference type="Proteomes" id="UP000030364">
    <property type="component" value="Unassembled WGS sequence"/>
</dbReference>
<protein>
    <recommendedName>
        <fullName evidence="3">Tetratricopeptide repeat domain protein</fullName>
    </recommendedName>
</protein>
<sequence length="569" mass="64275">MLREKDLDRLEEALGLLDEDPGLALMLLQPLYRKYPHHPVVAALYGLAWWSVEEAWEGLEILDRAVRRMPALEDVKEFFTILLRIYAAEGLLAHLLDLAQWGEARGLRAPKGLLRKAKLALKRHADQPLEALKAAERLVWREEKEGKVDLKAWQDLWRRYPGFLEVGANLAYHLLREDPRKALEAVEEVLERAPDHLLARAVRAQARVLLEGPDKAREKVADLLRQKPPRGSSWASERRVLVELALMLGEEGRALELAGKDPYLEDYPPLVHAAYTQGRKEPPEELGPGPYPSFPPEFLWVEGKGPPEGLGDWGWREVLWAWLPHAPIPLVFPMARFLAQGQKEGLRPLLERPGLSKAMRLALTLALQSLEPPEPEGPVLLRPLLPLGRFFPLDPKEEARLAEGLRGRGTRKARELRKRWDHPLADLALAYVLVGEREEKRNPLEKLLKQAEEALGDFPPLPALRAYLLLQAGALEEGDALLKQVQAAPAWPEPFLSWIFAVQMAHARLLDKERHGEMVEAAFQLIAAGVLDGTNPLFVGEVLAAVREKRLDLDRFLKEVAPRREGLEG</sequence>
<dbReference type="AlphaFoldDB" id="A0A0D6XAP2"/>
<evidence type="ECO:0000313" key="2">
    <source>
        <dbReference type="Proteomes" id="UP000030364"/>
    </source>
</evidence>
<proteinExistence type="predicted"/>
<organism evidence="1 2">
    <name type="scientific">Thermus filiformis</name>
    <dbReference type="NCBI Taxonomy" id="276"/>
    <lineage>
        <taxon>Bacteria</taxon>
        <taxon>Thermotogati</taxon>
        <taxon>Deinococcota</taxon>
        <taxon>Deinococci</taxon>
        <taxon>Thermales</taxon>
        <taxon>Thermaceae</taxon>
        <taxon>Thermus</taxon>
    </lineage>
</organism>
<dbReference type="SUPFAM" id="SSF48452">
    <property type="entry name" value="TPR-like"/>
    <property type="match status" value="1"/>
</dbReference>
<evidence type="ECO:0008006" key="3">
    <source>
        <dbReference type="Google" id="ProtNLM"/>
    </source>
</evidence>
<keyword evidence="2" id="KW-1185">Reference proteome</keyword>